<dbReference type="EMBL" id="JAPCWZ010000004">
    <property type="protein sequence ID" value="KAK8867524.1"/>
    <property type="molecule type" value="Genomic_DNA"/>
</dbReference>
<evidence type="ECO:0000256" key="1">
    <source>
        <dbReference type="SAM" id="Coils"/>
    </source>
</evidence>
<name>A0ABR2IRP4_9PEZI</name>
<comment type="caution">
    <text evidence="2">The sequence shown here is derived from an EMBL/GenBank/DDBJ whole genome shotgun (WGS) entry which is preliminary data.</text>
</comment>
<accession>A0ABR2IRP4</accession>
<feature type="coiled-coil region" evidence="1">
    <location>
        <begin position="45"/>
        <end position="79"/>
    </location>
</feature>
<keyword evidence="1" id="KW-0175">Coiled coil</keyword>
<proteinExistence type="predicted"/>
<evidence type="ECO:0000313" key="2">
    <source>
        <dbReference type="EMBL" id="KAK8867524.1"/>
    </source>
</evidence>
<keyword evidence="3" id="KW-1185">Reference proteome</keyword>
<protein>
    <submittedName>
        <fullName evidence="2">Uncharacterized protein</fullName>
    </submittedName>
</protein>
<evidence type="ECO:0000313" key="3">
    <source>
        <dbReference type="Proteomes" id="UP001390339"/>
    </source>
</evidence>
<organism evidence="2 3">
    <name type="scientific">Apiospora arundinis</name>
    <dbReference type="NCBI Taxonomy" id="335852"/>
    <lineage>
        <taxon>Eukaryota</taxon>
        <taxon>Fungi</taxon>
        <taxon>Dikarya</taxon>
        <taxon>Ascomycota</taxon>
        <taxon>Pezizomycotina</taxon>
        <taxon>Sordariomycetes</taxon>
        <taxon>Xylariomycetidae</taxon>
        <taxon>Amphisphaeriales</taxon>
        <taxon>Apiosporaceae</taxon>
        <taxon>Apiospora</taxon>
    </lineage>
</organism>
<reference evidence="2 3" key="1">
    <citation type="journal article" date="2024" name="IMA Fungus">
        <title>Apiospora arundinis, a panoply of carbohydrate-active enzymes and secondary metabolites.</title>
        <authorList>
            <person name="Sorensen T."/>
            <person name="Petersen C."/>
            <person name="Muurmann A.T."/>
            <person name="Christiansen J.V."/>
            <person name="Brundto M.L."/>
            <person name="Overgaard C.K."/>
            <person name="Boysen A.T."/>
            <person name="Wollenberg R.D."/>
            <person name="Larsen T.O."/>
            <person name="Sorensen J.L."/>
            <person name="Nielsen K.L."/>
            <person name="Sondergaard T.E."/>
        </authorList>
    </citation>
    <scope>NUCLEOTIDE SEQUENCE [LARGE SCALE GENOMIC DNA]</scope>
    <source>
        <strain evidence="2 3">AAU 773</strain>
    </source>
</reference>
<dbReference type="Proteomes" id="UP001390339">
    <property type="component" value="Unassembled WGS sequence"/>
</dbReference>
<feature type="coiled-coil region" evidence="1">
    <location>
        <begin position="173"/>
        <end position="207"/>
    </location>
</feature>
<sequence>MENPNTNSASPATENYPHERDQELADLRGANLSLTQSLLNAHTSRNELKKSLEERDTEIASLRSEVADLRGANNSLQASLMREYTSCRGQAGRPNEPKPNLSTLGNGPPYVFRVVKVADLENERVAALNSAAEMHSRALEAEQTCYSLSDDLTNALEDLDEMTRFADEQVNYADQLDAEIEVIANDKANAEADKAKAEAENAVLRNVIPGLLGMIRRYRNMQPGLYRRIRDSIA</sequence>
<gene>
    <name evidence="2" type="ORF">PGQ11_006102</name>
</gene>